<feature type="compositionally biased region" description="Low complexity" evidence="1">
    <location>
        <begin position="69"/>
        <end position="87"/>
    </location>
</feature>
<proteinExistence type="predicted"/>
<dbReference type="Proteomes" id="UP001363151">
    <property type="component" value="Unassembled WGS sequence"/>
</dbReference>
<keyword evidence="3" id="KW-1185">Reference proteome</keyword>
<evidence type="ECO:0000313" key="2">
    <source>
        <dbReference type="EMBL" id="KAK7253851.1"/>
    </source>
</evidence>
<protein>
    <recommendedName>
        <fullName evidence="4">Glycosyltransferase family 92 protein</fullName>
    </recommendedName>
</protein>
<sequence>MPSRSRVRLRATQLVACALAAVLVATFLHAQRAVERVVYGAAGPGPRRPSAPPAAPVQPRRPSAPPAIPRHAAPRATRATTGRRAGPAGLRAASLPWRLYDAFATTADGCATATFVAQYERGCEEMAAVLEAAAALNAERCVAGGGARPRAKCRVCYVNRFDTEERPKFDAEKRRAFERNGGATTDLACVFDDGSEVAATGHGDFHAPPGRRFVFDGGRAHDARACPCAPSDARARERGGVGAVAWTSGDAYVDRSGLVKGAASDAQLRAWLAAHWAFGVRYFLVFDSGAGWTEPERSALWPAMAPFVAAGRGALLPWPSRACGARGDGPWVTLDAGEHDALSLQSFWGRPSQYAAQNAGHRRLRGVVDFVAHVDVDEYLVPAGDHADLSSAVDAALRRRPTAPSVGAPHVFYGACPGAGVAHPAISHVADRGCAGKAQPTRTKQVARATETRYVWDHYIRAPKRPVADADAFDDLKLVHARAGYGFSDGAAPARFSVRHNAKAEREYATTILPRVPLPCADRRTDATAPPCAPKAAPGYDLCWCTDGHLAGWLARVAAAERAWWPP</sequence>
<reference evidence="2 3" key="1">
    <citation type="submission" date="2024-03" db="EMBL/GenBank/DDBJ databases">
        <title>Aureococcus anophagefferens CCMP1851 and Kratosvirus quantuckense: Draft genome of a second virus-susceptible host strain in the model system.</title>
        <authorList>
            <person name="Chase E."/>
            <person name="Truchon A.R."/>
            <person name="Schepens W."/>
            <person name="Wilhelm S.W."/>
        </authorList>
    </citation>
    <scope>NUCLEOTIDE SEQUENCE [LARGE SCALE GENOMIC DNA]</scope>
    <source>
        <strain evidence="2 3">CCMP1851</strain>
    </source>
</reference>
<comment type="caution">
    <text evidence="2">The sequence shown here is derived from an EMBL/GenBank/DDBJ whole genome shotgun (WGS) entry which is preliminary data.</text>
</comment>
<feature type="compositionally biased region" description="Pro residues" evidence="1">
    <location>
        <begin position="46"/>
        <end position="56"/>
    </location>
</feature>
<accession>A0ABR1GCP3</accession>
<name>A0ABR1GCP3_AURAN</name>
<organism evidence="2 3">
    <name type="scientific">Aureococcus anophagefferens</name>
    <name type="common">Harmful bloom alga</name>
    <dbReference type="NCBI Taxonomy" id="44056"/>
    <lineage>
        <taxon>Eukaryota</taxon>
        <taxon>Sar</taxon>
        <taxon>Stramenopiles</taxon>
        <taxon>Ochrophyta</taxon>
        <taxon>Pelagophyceae</taxon>
        <taxon>Pelagomonadales</taxon>
        <taxon>Pelagomonadaceae</taxon>
        <taxon>Aureococcus</taxon>
    </lineage>
</organism>
<dbReference type="EMBL" id="JBBJCI010000034">
    <property type="protein sequence ID" value="KAK7253851.1"/>
    <property type="molecule type" value="Genomic_DNA"/>
</dbReference>
<feature type="region of interest" description="Disordered" evidence="1">
    <location>
        <begin position="42"/>
        <end position="87"/>
    </location>
</feature>
<evidence type="ECO:0000313" key="3">
    <source>
        <dbReference type="Proteomes" id="UP001363151"/>
    </source>
</evidence>
<gene>
    <name evidence="2" type="ORF">SO694_00002845</name>
</gene>
<evidence type="ECO:0008006" key="4">
    <source>
        <dbReference type="Google" id="ProtNLM"/>
    </source>
</evidence>
<evidence type="ECO:0000256" key="1">
    <source>
        <dbReference type="SAM" id="MobiDB-lite"/>
    </source>
</evidence>